<reference evidence="5 6" key="1">
    <citation type="journal article" date="2015" name="Nature">
        <title>rRNA introns, odd ribosomes, and small enigmatic genomes across a large radiation of phyla.</title>
        <authorList>
            <person name="Brown C.T."/>
            <person name="Hug L.A."/>
            <person name="Thomas B.C."/>
            <person name="Sharon I."/>
            <person name="Castelle C.J."/>
            <person name="Singh A."/>
            <person name="Wilkins M.J."/>
            <person name="Williams K.H."/>
            <person name="Banfield J.F."/>
        </authorList>
    </citation>
    <scope>NUCLEOTIDE SEQUENCE [LARGE SCALE GENOMIC DNA]</scope>
</reference>
<dbReference type="PROSITE" id="PS51900">
    <property type="entry name" value="CB"/>
    <property type="match status" value="2"/>
</dbReference>
<dbReference type="Proteomes" id="UP000034794">
    <property type="component" value="Unassembled WGS sequence"/>
</dbReference>
<feature type="region of interest" description="Disordered" evidence="3">
    <location>
        <begin position="1917"/>
        <end position="1942"/>
    </location>
</feature>
<dbReference type="InterPro" id="IPR004107">
    <property type="entry name" value="Integrase_SAM-like_N"/>
</dbReference>
<feature type="region of interest" description="Disordered" evidence="3">
    <location>
        <begin position="1153"/>
        <end position="1179"/>
    </location>
</feature>
<evidence type="ECO:0000256" key="1">
    <source>
        <dbReference type="ARBA" id="ARBA00023125"/>
    </source>
</evidence>
<feature type="compositionally biased region" description="Gly residues" evidence="3">
    <location>
        <begin position="1984"/>
        <end position="2002"/>
    </location>
</feature>
<comment type="caution">
    <text evidence="5">The sequence shown here is derived from an EMBL/GenBank/DDBJ whole genome shotgun (WGS) entry which is preliminary data.</text>
</comment>
<accession>A0A0G1PII5</accession>
<organism evidence="5 6">
    <name type="scientific">Candidatus Collierbacteria bacterium GW2011_GWA2_46_26</name>
    <dbReference type="NCBI Taxonomy" id="1618381"/>
    <lineage>
        <taxon>Bacteria</taxon>
        <taxon>Candidatus Collieribacteriota</taxon>
    </lineage>
</organism>
<feature type="region of interest" description="Disordered" evidence="3">
    <location>
        <begin position="117"/>
        <end position="147"/>
    </location>
</feature>
<evidence type="ECO:0000259" key="4">
    <source>
        <dbReference type="PROSITE" id="PS51900"/>
    </source>
</evidence>
<gene>
    <name evidence="5" type="ORF">UX47_C0009G0031</name>
</gene>
<evidence type="ECO:0000256" key="3">
    <source>
        <dbReference type="SAM" id="MobiDB-lite"/>
    </source>
</evidence>
<proteinExistence type="predicted"/>
<sequence>MVLPNQVELLKHFSSFLFEAGLSSVSIKNYLSDVRHFLSFSQSLPGVSMEQIFSKITEFLPPYLEAQQSTYTPKSTTNRRLASIRRFATFLSVKYDISDFFTQQNISNKSNQILSWPHINGSREPTQTRSAPIPTPDEDNNHLHVSSKTMSSDKILEQFKTSLEKEKKTHSTIKNYLSDLNHFFLWTANQTPFTTQNLLNILSESQLQAYITYLKLSHTSTSVLSRRQSSIKKLARFCLSEGYIPKNPFEIKQAPQKIAPLAWIERLSHKAKKPSKGPKNIFVLWYDRYNALSWTPYLNVALLVLATTAMAIFAYNQIIGQTRPSAAATALTPPRRQLSFQGRLTDSSGTPITTSVNVVFKLFNQLAPPGTQLYTSGTCSITPDQSGIFNSLIGDGVCGSEIGSSVFTDNRDVFLEITIGAETLTPRQQIATVGYALNSETLQGYPASASATINTVPVVDNSGNITIAASSPSIVSTSGTFTVKGQSLALTTAANSGGDIVLQPDSIGSGQILAIGGTTTEDSLRVTNANLTGGTLISGYVGNNTATGRILSLTSGSTETDRFWVATDGRTGIFASDADTALIVNQTSTGNLISASVSGSPVFTVTNGGNVDITGQYLINGTPIGSGSNWQLTSGSLTPLQITNSINIGAIATASALVHLAGTSGENSWINTGNFGIGTTNPSEKLNVSGNVKLTGNLLATTDNTQDLGDSTNSWSRLYLYTGINDKDGTEVISTLNKRLTGGSAWNIVEGARLGDINAITAGYKLDVVGNATASGNISLGGQLQVGRFAVAPTSLGSGSMYFNTTTTTGNSNPNTETPGTTGSLFVYGVDNAYHRLAMDMTQYSSNSANIANQSYIEVAHNQNTNDISLTAWVYNSATTLWQKINDYLAKSVTHDLDNEFNPPFTQKMKTSTVAIDYNENDLGNGADGAASISTDRNLNTTNINNNCTTDGGDAVNYSVTALTSTTATLESTPGAGCLEAGDEILLINLQGGTAAYSNVGNYETLRVSSVSTNVVTFTAAKTKFYGAGASDDTSIGLSAGNQIVMLQRVPNYTDVTISTAGTDLIVDDWVVPGGVANNGAGEGGVMFFRASGTVTVNSGTTINTNGKGYILGTAQTSSTVAADGGEAFCNTDGGGDAGIDNGAGSTGNCGGGGGGGAASGGAGSGSASLGGGGGAGGESTGTTANAGGGGGGGYGSAGNGGSSTSAAGSNGGTNSSGNGGAAGANHGGGGGGGGTYGDTTLADLYFGSSGGGGGMNETDGDAGGNGGDGGGIVYIAANTITVSSTGVIQANGTAGSAGTGDGGGGGGGAGGSVKLVGNTLTLGTSLVTASGGAAGGSGSGVGGGAGGDGRIASYYATSITGTTSPTKNDYTLSYNTYAVYVSEEINTPSATSFGNLSWTETLPASTNIQFQTRSGNTPDSTDGTWETWKPSTVTTNYVDLQTMNTHTDWTGTNATVADGDITRNVDYYEDEDEFTADNLTKITSTAAGGYAEDTISSTDISTHEYISAWVYSVGGGNVLTLGFGEAAATEQTETVTVDAGSTWQKVYWDISDVTGTARNAVTKLRITLTTNSNTVYVDNIKAEKTLLTTPAGSAITSTANNYIQYRAILTTTNTANQPYFSGVQLAYTNPVSTYTIDANRIRQLNNVDYYTSGRLQVTESELDNYKSIHTETALTSITQNAALDPGTGADGAITVTTDTSINTTSLISGRSCADGGDAVNYNVTSLTSTTAVLESTPSTGCLAVGDEVLLINLQGGSSATSNVGNYETLRVSSVVGATVTFTTAKTKFYGANEGDDTSIGISAGSQIVMLQRVPNYTNVTISGSGIDFYPDDWATPDGGVTSGPGEGGVMFFRASGTVTVGSNATIHANGKGYILGSGQTSSTATSDGGEAFCNADGGGDGGIDDAAGSTGNCGGGGGGGAASGGAGSGSASLGGGGGGGGEATVTTANGGGGGGGGYGTAGNGGNSSTAGGDGSNGGTNSSGNGGAAGTQHGGGGGGGGTYGETALDDLYFGSSGGGGGMNEIDLEAGDGGGDGAGIVFIAANTISVSGNIQSNGSAGTETGGANGGGGGGGAGGSIKLIGNALSLGSSLVTATGGSGSTNSGGVAGGNGGTGRIATYYVSSTAGTTDPGANLASVSANNYAIFISDEIPTPNATNLDKLSFSFDQNLYGQVQFQTRSGKSNNATDGSWEIWKPVVVNTNIKTLNAMDATGDWSVTSLSAAADGVLARNVDEFEDEDITNAANKSVKFGSVGSANGYAEDTISSTDLSNYDLISAWIYATSSGNIVKLGFGESAGNEQEETFTVDTANTWQKVYWDITDIDESLRNAVTKLRVSILSTNTTVYVDSLQAERLMNTASGYVITSTPNEYLQYRAILTTTNSAFRPKLYNIKIDWSNGYKIEQTTANSVRLYNFSGQTQQIRLDAIVFGADLAEWYSVNDSSIEAGELVAITGALDDFGVPYLRKTNQKNDRNILGVISTKAGQTLGVEGENRRLLALAGRVPVKIDLSSPSIKAGDYLTASDKPGLAKKARPGEMTIGRAFESWNREAPTSTVLTIVQQPSETPEVDLSQSVISIAKDTWEVWNQTANIAITRLASFSEVVTGRLTAGLTTTNQLQVETITSLASGSAITINSPVIIRSGILATTLSAQTINSDTLNVKNITTDSITANTIIGLDAKVASLSAGWSTKLSESEIETLTGQIVLQLANSSQQFSEFTQATVANFQAGVSVIGELVTENLTVRTRLITPIADIDQLKVIDATISGTLYADNIKGKTVDTLNLQLDLLNEKYSTASAILADLQSRYSSYDSLLGNLQTATDSADPLALSPLATVSASFPSDMALESLTSRLIFTNDVLASGSVLAQSFSSIDSDLYIQPTGDKPIHLLANLMTLYPDGKVAINGDLLISGTIFANSLDTRTATVSGSLAVGQGNFGQLTTGGLIIASDNPDQSSSISAQVSSNTTIGTATIATGSSEIVIANNKVTDDTLIYITPVSDTSNQVLFVKSKQSGVGFTVAVPGNSDQIKQEISFNYWLVKTK</sequence>
<dbReference type="PATRIC" id="fig|1618381.3.peg.1071"/>
<dbReference type="Pfam" id="PF02899">
    <property type="entry name" value="Phage_int_SAM_1"/>
    <property type="match status" value="2"/>
</dbReference>
<evidence type="ECO:0000313" key="6">
    <source>
        <dbReference type="Proteomes" id="UP000034794"/>
    </source>
</evidence>
<keyword evidence="1 2" id="KW-0238">DNA-binding</keyword>
<dbReference type="Gene3D" id="1.10.150.130">
    <property type="match status" value="2"/>
</dbReference>
<name>A0A0G1PII5_9BACT</name>
<feature type="compositionally biased region" description="Gly residues" evidence="3">
    <location>
        <begin position="1968"/>
        <end position="1978"/>
    </location>
</feature>
<evidence type="ECO:0000313" key="5">
    <source>
        <dbReference type="EMBL" id="KKU32594.1"/>
    </source>
</evidence>
<dbReference type="SUPFAM" id="SSF47823">
    <property type="entry name" value="lambda integrase-like, N-terminal domain"/>
    <property type="match status" value="1"/>
</dbReference>
<dbReference type="InterPro" id="IPR010998">
    <property type="entry name" value="Integrase_recombinase_N"/>
</dbReference>
<feature type="domain" description="Core-binding (CB)" evidence="4">
    <location>
        <begin position="4"/>
        <end position="92"/>
    </location>
</feature>
<dbReference type="EMBL" id="LCMI01000009">
    <property type="protein sequence ID" value="KKU32594.1"/>
    <property type="molecule type" value="Genomic_DNA"/>
</dbReference>
<dbReference type="GO" id="GO:0015074">
    <property type="term" value="P:DNA integration"/>
    <property type="evidence" value="ECO:0007669"/>
    <property type="project" value="InterPro"/>
</dbReference>
<feature type="region of interest" description="Disordered" evidence="3">
    <location>
        <begin position="1968"/>
        <end position="2002"/>
    </location>
</feature>
<feature type="domain" description="Core-binding (CB)" evidence="4">
    <location>
        <begin position="150"/>
        <end position="239"/>
    </location>
</feature>
<dbReference type="GO" id="GO:0003677">
    <property type="term" value="F:DNA binding"/>
    <property type="evidence" value="ECO:0007669"/>
    <property type="project" value="UniProtKB-UniRule"/>
</dbReference>
<dbReference type="InterPro" id="IPR044068">
    <property type="entry name" value="CB"/>
</dbReference>
<protein>
    <submittedName>
        <fullName evidence="5">Filamentous hemagglutinin family outer membrane protein</fullName>
    </submittedName>
</protein>
<evidence type="ECO:0000256" key="2">
    <source>
        <dbReference type="PROSITE-ProRule" id="PRU01248"/>
    </source>
</evidence>